<name>A0A0D0J611_AGRTU</name>
<sequence>MADKQSDSSALQQPRQVVITTPESTLTKIGAVASIIAAVFTGLAVVVYLCQYSLMRQQLTAADRNRTIEGMVMAVSDVCKDSLPYVSSIERLRSRDRQAYDVIFKKETISGKSNISANDLGADGPAAQKAATSATGKLADLQTSLVRFTIFASDYDTKNIQPAVDRMINDVRYIERYNVRDYLTTPAFLAKVYEFGRNCLIIPSLLQDAARGKPRILPLLEVTVQ</sequence>
<proteinExistence type="predicted"/>
<keyword evidence="1" id="KW-0472">Membrane</keyword>
<organism evidence="2 3">
    <name type="scientific">Agrobacterium tumefaciens</name>
    <dbReference type="NCBI Taxonomy" id="358"/>
    <lineage>
        <taxon>Bacteria</taxon>
        <taxon>Pseudomonadati</taxon>
        <taxon>Pseudomonadota</taxon>
        <taxon>Alphaproteobacteria</taxon>
        <taxon>Hyphomicrobiales</taxon>
        <taxon>Rhizobiaceae</taxon>
        <taxon>Rhizobium/Agrobacterium group</taxon>
        <taxon>Agrobacterium</taxon>
        <taxon>Agrobacterium tumefaciens complex</taxon>
    </lineage>
</organism>
<gene>
    <name evidence="2" type="ORF">RU07_15960</name>
</gene>
<keyword evidence="1" id="KW-0812">Transmembrane</keyword>
<dbReference type="EMBL" id="JXQV01000015">
    <property type="protein sequence ID" value="KIQ01085.1"/>
    <property type="molecule type" value="Genomic_DNA"/>
</dbReference>
<keyword evidence="1" id="KW-1133">Transmembrane helix</keyword>
<comment type="caution">
    <text evidence="2">The sequence shown here is derived from an EMBL/GenBank/DDBJ whole genome shotgun (WGS) entry which is preliminary data.</text>
</comment>
<evidence type="ECO:0000313" key="2">
    <source>
        <dbReference type="EMBL" id="KIQ01085.1"/>
    </source>
</evidence>
<reference evidence="2 3" key="1">
    <citation type="submission" date="2014-12" db="EMBL/GenBank/DDBJ databases">
        <title>16Stimator: statistical estimation of ribosomal gene copy numbers from draft genome assemblies.</title>
        <authorList>
            <person name="Perisin M.A."/>
            <person name="Vetter M."/>
            <person name="Gilbert J.A."/>
            <person name="Bergelson J."/>
        </authorList>
    </citation>
    <scope>NUCLEOTIDE SEQUENCE [LARGE SCALE GENOMIC DNA]</scope>
    <source>
        <strain evidence="2 3">MEJ076</strain>
    </source>
</reference>
<dbReference type="AlphaFoldDB" id="A0A0D0J611"/>
<accession>A0A0D0J611</accession>
<protein>
    <submittedName>
        <fullName evidence="2">Uncharacterized protein</fullName>
    </submittedName>
</protein>
<evidence type="ECO:0000256" key="1">
    <source>
        <dbReference type="SAM" id="Phobius"/>
    </source>
</evidence>
<evidence type="ECO:0000313" key="3">
    <source>
        <dbReference type="Proteomes" id="UP000035017"/>
    </source>
</evidence>
<feature type="transmembrane region" description="Helical" evidence="1">
    <location>
        <begin position="29"/>
        <end position="50"/>
    </location>
</feature>
<dbReference type="Proteomes" id="UP000035017">
    <property type="component" value="Unassembled WGS sequence"/>
</dbReference>